<dbReference type="Proteomes" id="UP000033682">
    <property type="component" value="Unassembled WGS sequence"/>
</dbReference>
<dbReference type="HOGENOM" id="CLU_1494443_0_0_9"/>
<name>A0A0F4LPY6_9LACO</name>
<sequence>MQVLSRDLEEIVTSPQFINMLLNLDNIEVGIVDREPFVKHRKRCSGCSDCLLYRRILKVKEMIFDETELVEGITLGQAVEMRKCRGIDYYFPNGDEIRDPETGEIDLKVYVFLKNQDGPTNGHPFTDQEIFDYFKINQSEAQKFKARYFPNGKNTDDINMSGLESIEYYKKKFNRPLTRVKKRVG</sequence>
<dbReference type="PATRIC" id="fig|303541.3.peg.22"/>
<evidence type="ECO:0000313" key="2">
    <source>
        <dbReference type="Proteomes" id="UP000033682"/>
    </source>
</evidence>
<accession>A0A0F4LPY6</accession>
<keyword evidence="1" id="KW-0614">Plasmid</keyword>
<dbReference type="AlphaFoldDB" id="A0A0F4LPY6"/>
<comment type="caution">
    <text evidence="1">The sequence shown here is derived from an EMBL/GenBank/DDBJ whole genome shotgun (WGS) entry which is preliminary data.</text>
</comment>
<reference evidence="1 2" key="1">
    <citation type="submission" date="2015-01" db="EMBL/GenBank/DDBJ databases">
        <title>Comparative genomics of the lactic acid bacteria isolated from the honey bee gut.</title>
        <authorList>
            <person name="Ellegaard K.M."/>
            <person name="Tamarit D."/>
            <person name="Javelind E."/>
            <person name="Olofsson T."/>
            <person name="Andersson S.G."/>
            <person name="Vasquez A."/>
        </authorList>
    </citation>
    <scope>NUCLEOTIDE SEQUENCE [LARGE SCALE GENOMIC DNA]</scope>
    <source>
        <strain evidence="1 2">Hma11</strain>
        <plasmid evidence="1">pHma11p1</plasmid>
    </source>
</reference>
<protein>
    <submittedName>
        <fullName evidence="1">Uncharacterized protein</fullName>
    </submittedName>
</protein>
<proteinExistence type="predicted"/>
<geneLocation type="plasmid" evidence="1">
    <name>pHma11p1</name>
</geneLocation>
<evidence type="ECO:0000313" key="1">
    <source>
        <dbReference type="EMBL" id="KJY59621.1"/>
    </source>
</evidence>
<gene>
    <name evidence="1" type="ORF">JF72_14520</name>
</gene>
<organism evidence="1 2">
    <name type="scientific">Lactobacillus apis</name>
    <dbReference type="NCBI Taxonomy" id="303541"/>
    <lineage>
        <taxon>Bacteria</taxon>
        <taxon>Bacillati</taxon>
        <taxon>Bacillota</taxon>
        <taxon>Bacilli</taxon>
        <taxon>Lactobacillales</taxon>
        <taxon>Lactobacillaceae</taxon>
        <taxon>Lactobacillus</taxon>
    </lineage>
</organism>
<dbReference type="EMBL" id="JXLG01000016">
    <property type="protein sequence ID" value="KJY59621.1"/>
    <property type="molecule type" value="Genomic_DNA"/>
</dbReference>
<keyword evidence="2" id="KW-1185">Reference proteome</keyword>